<feature type="transmembrane region" description="Helical" evidence="6">
    <location>
        <begin position="65"/>
        <end position="85"/>
    </location>
</feature>
<keyword evidence="3 6" id="KW-0812">Transmembrane</keyword>
<dbReference type="EMBL" id="SIHJ01000001">
    <property type="protein sequence ID" value="TWT35417.1"/>
    <property type="molecule type" value="Genomic_DNA"/>
</dbReference>
<evidence type="ECO:0000256" key="2">
    <source>
        <dbReference type="ARBA" id="ARBA00010350"/>
    </source>
</evidence>
<comment type="subcellular location">
    <subcellularLocation>
        <location evidence="1">Membrane</location>
        <topology evidence="1">Multi-pass membrane protein</topology>
    </subcellularLocation>
</comment>
<evidence type="ECO:0000313" key="8">
    <source>
        <dbReference type="Proteomes" id="UP000316714"/>
    </source>
</evidence>
<keyword evidence="8" id="KW-1185">Reference proteome</keyword>
<dbReference type="PANTHER" id="PTHR23291:SF50">
    <property type="entry name" value="PROTEIN LIFEGUARD 4"/>
    <property type="match status" value="1"/>
</dbReference>
<feature type="transmembrane region" description="Helical" evidence="6">
    <location>
        <begin position="35"/>
        <end position="53"/>
    </location>
</feature>
<feature type="transmembrane region" description="Helical" evidence="6">
    <location>
        <begin position="161"/>
        <end position="180"/>
    </location>
</feature>
<sequence>MAASPWQADNPYASFGTSVADSPADARAAFIRRTYMHLTAAVYALAAIEWLILSSGVMDNLMPALMGNGTMLVLLLGFLGVSWLANRWANSQASVGMQYLGLSLYVVAQAVILAPMLYFAQDMTINTGVAGTLGVVPAAGIATLVLFAALTGVAWFSGADFSFLGGVLSIATIAAILLVFASLIFGFNLGVFFSIAMIAVAAGYILYDTSNVMHHYQPSQHVAASLALFASVALLFWYVLRLFMALSSRD</sequence>
<feature type="transmembrane region" description="Helical" evidence="6">
    <location>
        <begin position="219"/>
        <end position="240"/>
    </location>
</feature>
<evidence type="ECO:0000256" key="6">
    <source>
        <dbReference type="RuleBase" id="RU004379"/>
    </source>
</evidence>
<feature type="transmembrane region" description="Helical" evidence="6">
    <location>
        <begin position="132"/>
        <end position="155"/>
    </location>
</feature>
<reference evidence="7 8" key="1">
    <citation type="submission" date="2019-02" db="EMBL/GenBank/DDBJ databases">
        <title>Deep-cultivation of Planctomycetes and their phenomic and genomic characterization uncovers novel biology.</title>
        <authorList>
            <person name="Wiegand S."/>
            <person name="Jogler M."/>
            <person name="Boedeker C."/>
            <person name="Pinto D."/>
            <person name="Vollmers J."/>
            <person name="Rivas-Marin E."/>
            <person name="Kohn T."/>
            <person name="Peeters S.H."/>
            <person name="Heuer A."/>
            <person name="Rast P."/>
            <person name="Oberbeckmann S."/>
            <person name="Bunk B."/>
            <person name="Jeske O."/>
            <person name="Meyerdierks A."/>
            <person name="Storesund J.E."/>
            <person name="Kallscheuer N."/>
            <person name="Luecker S."/>
            <person name="Lage O.M."/>
            <person name="Pohl T."/>
            <person name="Merkel B.J."/>
            <person name="Hornburger P."/>
            <person name="Mueller R.-W."/>
            <person name="Bruemmer F."/>
            <person name="Labrenz M."/>
            <person name="Spormann A.M."/>
            <person name="Op Den Camp H."/>
            <person name="Overmann J."/>
            <person name="Amann R."/>
            <person name="Jetten M.S.M."/>
            <person name="Mascher T."/>
            <person name="Medema M.H."/>
            <person name="Devos D.P."/>
            <person name="Kaster A.-K."/>
            <person name="Ovreas L."/>
            <person name="Rohde M."/>
            <person name="Galperin M.Y."/>
            <person name="Jogler C."/>
        </authorList>
    </citation>
    <scope>NUCLEOTIDE SEQUENCE [LARGE SCALE GENOMIC DNA]</scope>
    <source>
        <strain evidence="7 8">KOR34</strain>
    </source>
</reference>
<evidence type="ECO:0000313" key="7">
    <source>
        <dbReference type="EMBL" id="TWT35417.1"/>
    </source>
</evidence>
<dbReference type="GO" id="GO:0005886">
    <property type="term" value="C:plasma membrane"/>
    <property type="evidence" value="ECO:0007669"/>
    <property type="project" value="TreeGrafter"/>
</dbReference>
<dbReference type="InterPro" id="IPR006214">
    <property type="entry name" value="Bax_inhibitor_1-related"/>
</dbReference>
<evidence type="ECO:0000256" key="4">
    <source>
        <dbReference type="ARBA" id="ARBA00022989"/>
    </source>
</evidence>
<evidence type="ECO:0000256" key="5">
    <source>
        <dbReference type="ARBA" id="ARBA00023136"/>
    </source>
</evidence>
<organism evidence="7 8">
    <name type="scientific">Posidoniimonas corsicana</name>
    <dbReference type="NCBI Taxonomy" id="1938618"/>
    <lineage>
        <taxon>Bacteria</taxon>
        <taxon>Pseudomonadati</taxon>
        <taxon>Planctomycetota</taxon>
        <taxon>Planctomycetia</taxon>
        <taxon>Pirellulales</taxon>
        <taxon>Lacipirellulaceae</taxon>
        <taxon>Posidoniimonas</taxon>
    </lineage>
</organism>
<proteinExistence type="inferred from homology"/>
<comment type="caution">
    <text evidence="7">The sequence shown here is derived from an EMBL/GenBank/DDBJ whole genome shotgun (WGS) entry which is preliminary data.</text>
</comment>
<name>A0A5C5VBS0_9BACT</name>
<dbReference type="Proteomes" id="UP000316714">
    <property type="component" value="Unassembled WGS sequence"/>
</dbReference>
<accession>A0A5C5VBS0</accession>
<keyword evidence="5 6" id="KW-0472">Membrane</keyword>
<evidence type="ECO:0000256" key="3">
    <source>
        <dbReference type="ARBA" id="ARBA00022692"/>
    </source>
</evidence>
<dbReference type="AlphaFoldDB" id="A0A5C5VBS0"/>
<dbReference type="OrthoDB" id="5177430at2"/>
<gene>
    <name evidence="7" type="ORF">KOR34_03080</name>
</gene>
<keyword evidence="4 6" id="KW-1133">Transmembrane helix</keyword>
<feature type="transmembrane region" description="Helical" evidence="6">
    <location>
        <begin position="187"/>
        <end position="207"/>
    </location>
</feature>
<dbReference type="Pfam" id="PF01027">
    <property type="entry name" value="Bax1-I"/>
    <property type="match status" value="1"/>
</dbReference>
<dbReference type="PANTHER" id="PTHR23291">
    <property type="entry name" value="BAX INHIBITOR-RELATED"/>
    <property type="match status" value="1"/>
</dbReference>
<protein>
    <submittedName>
        <fullName evidence="7">Inhibitor of apoptosis-promoting Bax1</fullName>
    </submittedName>
</protein>
<comment type="similarity">
    <text evidence="2 6">Belongs to the BI1 family.</text>
</comment>
<feature type="transmembrane region" description="Helical" evidence="6">
    <location>
        <begin position="97"/>
        <end position="120"/>
    </location>
</feature>
<evidence type="ECO:0000256" key="1">
    <source>
        <dbReference type="ARBA" id="ARBA00004141"/>
    </source>
</evidence>
<dbReference type="RefSeq" id="WP_146561572.1">
    <property type="nucleotide sequence ID" value="NZ_SIHJ01000001.1"/>
</dbReference>